<dbReference type="Proteomes" id="UP000605201">
    <property type="component" value="Unassembled WGS sequence"/>
</dbReference>
<dbReference type="EMBL" id="JACNIG010000470">
    <property type="protein sequence ID" value="MBC8434621.1"/>
    <property type="molecule type" value="Genomic_DNA"/>
</dbReference>
<dbReference type="GO" id="GO:0016491">
    <property type="term" value="F:oxidoreductase activity"/>
    <property type="evidence" value="ECO:0007669"/>
    <property type="project" value="InterPro"/>
</dbReference>
<sequence length="587" mass="66842">MNNDSVIIIGAGPAGLTAAYELVQNGICPNVLEKGDMVGGMARTKTYKAYRFDVGGHRFITNIEAVQNLWETILGKDLIKVPRLSSIFYQKRFFRYPLHLSDVLATLGIFESILILLSYFKSRSWPFREEKSFEQWVSNRFGERLYRTFFKAYTEKVWGIPCSKIRSEWAKQRIKGLSIVSVTLNALLGFQKSKSLINEFYYPSEGPGMMWEGFKSAISSQGGQVRLNSEAVSLNHADGRIVNVACCINKNEIIEMPVSHLISSMPVDQLIAKLDPKAPDNVLEAANKLDYRSFILVGLIIEKKSLFPDQWLYIQDPKIRVGRIQNFKNWSLAMVPDPQKTSLGMEYFCTDGDELWSMSDSELIRLATKELAGLGLAQDKDVLNGFVIRQPDAYPIYDEDHNEHLGVVRDFLGTIENLQTIGRNGMHRYNNMDHSMYTGMLSAKNVLGARHDLWDFEETYPDVVRKDVVSQRAFEETVIQTFVRMDKLALAIAVGAVSGLFFFLLTVWLIVKGGDIVGPHLQLLGQYFIGYTVTLKGAFIALGYGFFWGFLFGGLFAFFRNFFMAYYVYRAKKKAEFLSFRDFFDQL</sequence>
<reference evidence="3 4" key="1">
    <citation type="submission" date="2020-08" db="EMBL/GenBank/DDBJ databases">
        <title>Bridging the membrane lipid divide: bacteria of the FCB group superphylum have the potential to synthesize archaeal ether lipids.</title>
        <authorList>
            <person name="Villanueva L."/>
            <person name="Von Meijenfeldt F.A.B."/>
            <person name="Westbye A.B."/>
            <person name="Yadav S."/>
            <person name="Hopmans E.C."/>
            <person name="Dutilh B.E."/>
            <person name="Sinninghe Damste J.S."/>
        </authorList>
    </citation>
    <scope>NUCLEOTIDE SEQUENCE [LARGE SCALE GENOMIC DNA]</scope>
    <source>
        <strain evidence="3">NIOZ-UU17</strain>
    </source>
</reference>
<dbReference type="PANTHER" id="PTHR21197">
    <property type="entry name" value="UDP-GALACTOPYRANOSE MUTASE"/>
    <property type="match status" value="1"/>
</dbReference>
<keyword evidence="1" id="KW-1133">Transmembrane helix</keyword>
<dbReference type="GO" id="GO:0008767">
    <property type="term" value="F:UDP-galactopyranose mutase activity"/>
    <property type="evidence" value="ECO:0007669"/>
    <property type="project" value="TreeGrafter"/>
</dbReference>
<organism evidence="3 4">
    <name type="scientific">Candidatus Desulfatibia vada</name>
    <dbReference type="NCBI Taxonomy" id="2841696"/>
    <lineage>
        <taxon>Bacteria</taxon>
        <taxon>Pseudomonadati</taxon>
        <taxon>Thermodesulfobacteriota</taxon>
        <taxon>Desulfobacteria</taxon>
        <taxon>Desulfobacterales</taxon>
        <taxon>Desulfobacterales incertae sedis</taxon>
        <taxon>Candidatus Desulfatibia</taxon>
    </lineage>
</organism>
<dbReference type="Pfam" id="PF01593">
    <property type="entry name" value="Amino_oxidase"/>
    <property type="match status" value="1"/>
</dbReference>
<feature type="transmembrane region" description="Helical" evidence="1">
    <location>
        <begin position="488"/>
        <end position="511"/>
    </location>
</feature>
<dbReference type="PRINTS" id="PR00419">
    <property type="entry name" value="ADXRDTASE"/>
</dbReference>
<evidence type="ECO:0000313" key="3">
    <source>
        <dbReference type="EMBL" id="MBC8434621.1"/>
    </source>
</evidence>
<dbReference type="GO" id="GO:0050660">
    <property type="term" value="F:flavin adenine dinucleotide binding"/>
    <property type="evidence" value="ECO:0007669"/>
    <property type="project" value="TreeGrafter"/>
</dbReference>
<comment type="caution">
    <text evidence="3">The sequence shown here is derived from an EMBL/GenBank/DDBJ whole genome shotgun (WGS) entry which is preliminary data.</text>
</comment>
<evidence type="ECO:0000313" key="4">
    <source>
        <dbReference type="Proteomes" id="UP000605201"/>
    </source>
</evidence>
<protein>
    <submittedName>
        <fullName evidence="3">NAD(P)/FAD-dependent oxidoreductase</fullName>
    </submittedName>
</protein>
<dbReference type="AlphaFoldDB" id="A0A8J6P917"/>
<keyword evidence="1" id="KW-0472">Membrane</keyword>
<feature type="transmembrane region" description="Helical" evidence="1">
    <location>
        <begin position="100"/>
        <end position="120"/>
    </location>
</feature>
<dbReference type="InterPro" id="IPR036188">
    <property type="entry name" value="FAD/NAD-bd_sf"/>
</dbReference>
<dbReference type="InterPro" id="IPR002937">
    <property type="entry name" value="Amino_oxidase"/>
</dbReference>
<proteinExistence type="predicted"/>
<dbReference type="NCBIfam" id="NF005547">
    <property type="entry name" value="PRK07208.1-3"/>
    <property type="match status" value="1"/>
</dbReference>
<dbReference type="Gene3D" id="3.50.50.60">
    <property type="entry name" value="FAD/NAD(P)-binding domain"/>
    <property type="match status" value="1"/>
</dbReference>
<evidence type="ECO:0000259" key="2">
    <source>
        <dbReference type="Pfam" id="PF01593"/>
    </source>
</evidence>
<dbReference type="SUPFAM" id="SSF51971">
    <property type="entry name" value="Nucleotide-binding domain"/>
    <property type="match status" value="1"/>
</dbReference>
<gene>
    <name evidence="3" type="ORF">H8D96_22155</name>
</gene>
<keyword evidence="1" id="KW-0812">Transmembrane</keyword>
<dbReference type="PANTHER" id="PTHR21197:SF0">
    <property type="entry name" value="UDP-GALACTOPYRANOSE MUTASE"/>
    <property type="match status" value="1"/>
</dbReference>
<name>A0A8J6P917_9BACT</name>
<accession>A0A8J6P917</accession>
<feature type="domain" description="Amine oxidase" evidence="2">
    <location>
        <begin position="14"/>
        <end position="376"/>
    </location>
</feature>
<dbReference type="NCBIfam" id="NF005548">
    <property type="entry name" value="PRK07208.1-4"/>
    <property type="match status" value="1"/>
</dbReference>
<evidence type="ECO:0000256" key="1">
    <source>
        <dbReference type="SAM" id="Phobius"/>
    </source>
</evidence>
<dbReference type="GO" id="GO:0005829">
    <property type="term" value="C:cytosol"/>
    <property type="evidence" value="ECO:0007669"/>
    <property type="project" value="TreeGrafter"/>
</dbReference>
<dbReference type="NCBIfam" id="NF005545">
    <property type="entry name" value="PRK07208.1-1"/>
    <property type="match status" value="1"/>
</dbReference>